<dbReference type="InterPro" id="IPR012337">
    <property type="entry name" value="RNaseH-like_sf"/>
</dbReference>
<dbReference type="GO" id="GO:0003964">
    <property type="term" value="F:RNA-directed DNA polymerase activity"/>
    <property type="evidence" value="ECO:0007669"/>
    <property type="project" value="UniProtKB-KW"/>
</dbReference>
<evidence type="ECO:0000313" key="21">
    <source>
        <dbReference type="EMBL" id="TID16590.1"/>
    </source>
</evidence>
<dbReference type="GO" id="GO:0003677">
    <property type="term" value="F:DNA binding"/>
    <property type="evidence" value="ECO:0007669"/>
    <property type="project" value="UniProtKB-KW"/>
</dbReference>
<dbReference type="InterPro" id="IPR023780">
    <property type="entry name" value="Chromo_domain"/>
</dbReference>
<evidence type="ECO:0000256" key="10">
    <source>
        <dbReference type="ARBA" id="ARBA00022842"/>
    </source>
</evidence>
<dbReference type="GO" id="GO:0003887">
    <property type="term" value="F:DNA-directed DNA polymerase activity"/>
    <property type="evidence" value="ECO:0007669"/>
    <property type="project" value="UniProtKB-KW"/>
</dbReference>
<keyword evidence="16" id="KW-0233">DNA recombination</keyword>
<evidence type="ECO:0000256" key="14">
    <source>
        <dbReference type="ARBA" id="ARBA00022932"/>
    </source>
</evidence>
<dbReference type="InterPro" id="IPR050951">
    <property type="entry name" value="Retrovirus_Pol_polyprotein"/>
</dbReference>
<dbReference type="Pfam" id="PF00078">
    <property type="entry name" value="RVT_1"/>
    <property type="match status" value="1"/>
</dbReference>
<evidence type="ECO:0000256" key="4">
    <source>
        <dbReference type="ARBA" id="ARBA00022695"/>
    </source>
</evidence>
<evidence type="ECO:0000259" key="19">
    <source>
        <dbReference type="PROSITE" id="PS50878"/>
    </source>
</evidence>
<dbReference type="InterPro" id="IPR056924">
    <property type="entry name" value="SH3_Tf2-1"/>
</dbReference>
<evidence type="ECO:0000256" key="2">
    <source>
        <dbReference type="ARBA" id="ARBA00022670"/>
    </source>
</evidence>
<dbReference type="GO" id="GO:0004190">
    <property type="term" value="F:aspartic-type endopeptidase activity"/>
    <property type="evidence" value="ECO:0007669"/>
    <property type="project" value="UniProtKB-KW"/>
</dbReference>
<dbReference type="FunFam" id="3.30.420.10:FF:000032">
    <property type="entry name" value="Retrovirus-related Pol polyprotein from transposon 297-like Protein"/>
    <property type="match status" value="1"/>
</dbReference>
<keyword evidence="12" id="KW-0229">DNA integration</keyword>
<name>A0A4Z1NLU0_9PEZI</name>
<dbReference type="GO" id="GO:0015074">
    <property type="term" value="P:DNA integration"/>
    <property type="evidence" value="ECO:0007669"/>
    <property type="project" value="UniProtKB-KW"/>
</dbReference>
<dbReference type="InterPro" id="IPR041373">
    <property type="entry name" value="RT_RNaseH"/>
</dbReference>
<evidence type="ECO:0000256" key="1">
    <source>
        <dbReference type="ARBA" id="ARBA00011353"/>
    </source>
</evidence>
<evidence type="ECO:0000256" key="9">
    <source>
        <dbReference type="ARBA" id="ARBA00022801"/>
    </source>
</evidence>
<dbReference type="FunFam" id="1.10.340.70:FF:000001">
    <property type="entry name" value="Retrovirus-related Pol polyprotein from transposon gypsy-like Protein"/>
    <property type="match status" value="1"/>
</dbReference>
<keyword evidence="3" id="KW-0808">Transferase</keyword>
<dbReference type="GO" id="GO:0004519">
    <property type="term" value="F:endonuclease activity"/>
    <property type="evidence" value="ECO:0007669"/>
    <property type="project" value="UniProtKB-KW"/>
</dbReference>
<keyword evidence="5" id="KW-0540">Nuclease</keyword>
<evidence type="ECO:0000259" key="18">
    <source>
        <dbReference type="PROSITE" id="PS50013"/>
    </source>
</evidence>
<protein>
    <recommendedName>
        <fullName evidence="23">Reverse transcriptase</fullName>
    </recommendedName>
</protein>
<feature type="domain" description="Chromo" evidence="18">
    <location>
        <begin position="1133"/>
        <end position="1183"/>
    </location>
</feature>
<dbReference type="STRING" id="86259.A0A4Z1NLU0"/>
<keyword evidence="2" id="KW-0645">Protease</keyword>
<sequence length="1213" mass="138108">MDLEAIDIPAPPMRWGSGERAGCLGAYKAIWQATDCLGVTKKVEVEFYALERPGQSCILGMPALHDAGIELDTSEMRWRFKSTGSQVQLVSAEELLKEDPASIFELRSEDIAPILSVDEFDEGEPTTISLPPEFEDFKDDFDDKLAARMPTAEGAEHAIETTADPPFGKMYNLSVKELGILRQYLRDATASGWIRPSTSPAGAGILFVPKKGGDLRLCVDYRGLNKVTIKNRHALPLISELLDRLQGARYYTKLDMKNAYYRIRIRPGDEWKTAFRTRYGHFEYLVMPFGLANAPATFQAYINKALSGLVDSICVVYLDDVMIYSKTRSEHVRHVREVLTRLRQFGLYSNLKKCKFFTEEVEFLGFIVNTSGVQMDRKRVATIAEWPEPKTYTEVQVFLGFCNFYRRFIARYSRIVAPLTELFKGSKNGKQHGPFRWPVEAAHAFRTLIEAFTTAPLLRHFDPNRRLRIETDASAVAAAAILTQPQDTGHWHPIAFWSRKLTPAERNYKTYEQELLAIVAAFSHWRHYLEGSIHPIEVLTDHNNLLGFSELKQLNGRQARWTMLLAAYDFVITHRPGAKNPADAPSRRPDYEAPVQQESTLLPTLQKKLGLMPRMAVVESLTTWQTQGVEMQLVHTPHKGAAVAGRTRPDSSAYVSQLSSSDAASWVYQIYPISSQGEPAVRPGTTRVRAREVLQGEHAYADPSNVPLGFWELQCEDPTVRKVHAELLNEPIGPHQWSRLVSGCITFRGKIFVPNDAAVRQELLRLYHDDAFAGHFGVARTHDLLARKYFWTHMSRDVDEYVKTCEVCQRTKVKRHAPFGDLQPLPQPEGPWQELTMDFMSGVPASKVAGRAYDALLVLLDRYTKMALYIPVTKKLTAADLAEILVDRVFTRFGAPRGIVSDRDSRFTGSFWSELCYYARIKRRLSTAFHPQTDGQTERQNQTIQEYLRAFCSENQGAWAKLLPVAEFAYNNSKHSSTGISPFMAMYGYNPEIHFNPEERPEGREVPAAKDRIEGLYLLRSKLAVRWQEATEAQSSYYNKKHKPMQFNKGDLVLVSTKNLRLKTPSKKLSQRMMGPFRVIEPVGSQAYRLQLPPTMKIHPVFGVPLLEKYHQRAGEDIEHLPLPELVEGEEEWEVEEIVDARRKGAARQYLVKWVGYPEDFNQWTLKKDMGNSSKLIKEFESRAVRIEPVQAQRSTGNDPEELGVRRSRRHLK</sequence>
<dbReference type="Proteomes" id="UP000298493">
    <property type="component" value="Unassembled WGS sequence"/>
</dbReference>
<dbReference type="PANTHER" id="PTHR37984:SF5">
    <property type="entry name" value="PROTEIN NYNRIN-LIKE"/>
    <property type="match status" value="1"/>
</dbReference>
<evidence type="ECO:0000256" key="16">
    <source>
        <dbReference type="ARBA" id="ARBA00023172"/>
    </source>
</evidence>
<evidence type="ECO:0008006" key="23">
    <source>
        <dbReference type="Google" id="ProtNLM"/>
    </source>
</evidence>
<keyword evidence="7" id="KW-0064">Aspartyl protease</keyword>
<dbReference type="GO" id="GO:0003723">
    <property type="term" value="F:RNA binding"/>
    <property type="evidence" value="ECO:0007669"/>
    <property type="project" value="UniProtKB-KW"/>
</dbReference>
<dbReference type="InterPro" id="IPR000477">
    <property type="entry name" value="RT_dom"/>
</dbReference>
<evidence type="ECO:0000313" key="22">
    <source>
        <dbReference type="Proteomes" id="UP000298493"/>
    </source>
</evidence>
<evidence type="ECO:0000256" key="12">
    <source>
        <dbReference type="ARBA" id="ARBA00022908"/>
    </source>
</evidence>
<evidence type="ECO:0000259" key="20">
    <source>
        <dbReference type="PROSITE" id="PS50994"/>
    </source>
</evidence>
<dbReference type="InterPro" id="IPR016197">
    <property type="entry name" value="Chromo-like_dom_sf"/>
</dbReference>
<dbReference type="PROSITE" id="PS50013">
    <property type="entry name" value="CHROMO_2"/>
    <property type="match status" value="1"/>
</dbReference>
<keyword evidence="8" id="KW-0255">Endonuclease</keyword>
<dbReference type="InterPro" id="IPR001584">
    <property type="entry name" value="Integrase_cat-core"/>
</dbReference>
<evidence type="ECO:0000256" key="11">
    <source>
        <dbReference type="ARBA" id="ARBA00022884"/>
    </source>
</evidence>
<dbReference type="Gene3D" id="3.10.10.10">
    <property type="entry name" value="HIV Type 1 Reverse Transcriptase, subunit A, domain 1"/>
    <property type="match status" value="1"/>
</dbReference>
<dbReference type="CDD" id="cd01647">
    <property type="entry name" value="RT_LTR"/>
    <property type="match status" value="1"/>
</dbReference>
<evidence type="ECO:0000256" key="13">
    <source>
        <dbReference type="ARBA" id="ARBA00022918"/>
    </source>
</evidence>
<dbReference type="GO" id="GO:0006310">
    <property type="term" value="P:DNA recombination"/>
    <property type="evidence" value="ECO:0007669"/>
    <property type="project" value="UniProtKB-KW"/>
</dbReference>
<dbReference type="InterPro" id="IPR000953">
    <property type="entry name" value="Chromo/chromo_shadow_dom"/>
</dbReference>
<comment type="caution">
    <text evidence="21">The sequence shown here is derived from an EMBL/GenBank/DDBJ whole genome shotgun (WGS) entry which is preliminary data.</text>
</comment>
<keyword evidence="4" id="KW-0548">Nucleotidyltransferase</keyword>
<dbReference type="GO" id="GO:0005634">
    <property type="term" value="C:nucleus"/>
    <property type="evidence" value="ECO:0007669"/>
    <property type="project" value="UniProtKB-ARBA"/>
</dbReference>
<dbReference type="InterPro" id="IPR041588">
    <property type="entry name" value="Integrase_H2C2"/>
</dbReference>
<dbReference type="GO" id="GO:0006508">
    <property type="term" value="P:proteolysis"/>
    <property type="evidence" value="ECO:0007669"/>
    <property type="project" value="UniProtKB-KW"/>
</dbReference>
<dbReference type="Gene3D" id="3.30.420.10">
    <property type="entry name" value="Ribonuclease H-like superfamily/Ribonuclease H"/>
    <property type="match status" value="1"/>
</dbReference>
<dbReference type="CDD" id="cd00024">
    <property type="entry name" value="CD_CSD"/>
    <property type="match status" value="1"/>
</dbReference>
<keyword evidence="22" id="KW-1185">Reference proteome</keyword>
<gene>
    <name evidence="21" type="ORF">E6O75_ATG11708</name>
</gene>
<dbReference type="SUPFAM" id="SSF53098">
    <property type="entry name" value="Ribonuclease H-like"/>
    <property type="match status" value="1"/>
</dbReference>
<keyword evidence="13" id="KW-0695">RNA-directed DNA polymerase</keyword>
<feature type="region of interest" description="Disordered" evidence="17">
    <location>
        <begin position="1188"/>
        <end position="1213"/>
    </location>
</feature>
<dbReference type="GO" id="GO:0006338">
    <property type="term" value="P:chromatin remodeling"/>
    <property type="evidence" value="ECO:0007669"/>
    <property type="project" value="UniProtKB-ARBA"/>
</dbReference>
<keyword evidence="14" id="KW-0239">DNA-directed DNA polymerase</keyword>
<dbReference type="InterPro" id="IPR043128">
    <property type="entry name" value="Rev_trsase/Diguanyl_cyclase"/>
</dbReference>
<dbReference type="PROSITE" id="PS50878">
    <property type="entry name" value="RT_POL"/>
    <property type="match status" value="1"/>
</dbReference>
<accession>A0A4Z1NLU0</accession>
<evidence type="ECO:0000256" key="8">
    <source>
        <dbReference type="ARBA" id="ARBA00022759"/>
    </source>
</evidence>
<keyword evidence="15" id="KW-0238">DNA-binding</keyword>
<dbReference type="Gene3D" id="2.40.50.40">
    <property type="match status" value="1"/>
</dbReference>
<dbReference type="Gene3D" id="3.30.70.270">
    <property type="match status" value="2"/>
</dbReference>
<dbReference type="PROSITE" id="PS50994">
    <property type="entry name" value="INTEGRASE"/>
    <property type="match status" value="1"/>
</dbReference>
<keyword evidence="11" id="KW-0694">RNA-binding</keyword>
<dbReference type="CDD" id="cd09274">
    <property type="entry name" value="RNase_HI_RT_Ty3"/>
    <property type="match status" value="1"/>
</dbReference>
<feature type="domain" description="Integrase catalytic" evidence="20">
    <location>
        <begin position="827"/>
        <end position="990"/>
    </location>
</feature>
<evidence type="ECO:0000256" key="17">
    <source>
        <dbReference type="SAM" id="MobiDB-lite"/>
    </source>
</evidence>
<dbReference type="Gene3D" id="1.10.340.70">
    <property type="match status" value="1"/>
</dbReference>
<evidence type="ECO:0000256" key="7">
    <source>
        <dbReference type="ARBA" id="ARBA00022750"/>
    </source>
</evidence>
<dbReference type="PANTHER" id="PTHR37984">
    <property type="entry name" value="PROTEIN CBG26694"/>
    <property type="match status" value="1"/>
</dbReference>
<dbReference type="Pfam" id="PF17921">
    <property type="entry name" value="Integrase_H2C2"/>
    <property type="match status" value="1"/>
</dbReference>
<evidence type="ECO:0000256" key="5">
    <source>
        <dbReference type="ARBA" id="ARBA00022722"/>
    </source>
</evidence>
<proteinExistence type="predicted"/>
<dbReference type="Pfam" id="PF17917">
    <property type="entry name" value="RT_RNaseH"/>
    <property type="match status" value="1"/>
</dbReference>
<dbReference type="SUPFAM" id="SSF54160">
    <property type="entry name" value="Chromo domain-like"/>
    <property type="match status" value="1"/>
</dbReference>
<dbReference type="SUPFAM" id="SSF56672">
    <property type="entry name" value="DNA/RNA polymerases"/>
    <property type="match status" value="1"/>
</dbReference>
<dbReference type="InterPro" id="IPR043502">
    <property type="entry name" value="DNA/RNA_pol_sf"/>
</dbReference>
<dbReference type="FunFam" id="3.30.70.270:FF:000020">
    <property type="entry name" value="Transposon Tf2-6 polyprotein-like Protein"/>
    <property type="match status" value="1"/>
</dbReference>
<evidence type="ECO:0000256" key="6">
    <source>
        <dbReference type="ARBA" id="ARBA00022723"/>
    </source>
</evidence>
<dbReference type="AlphaFoldDB" id="A0A4Z1NLU0"/>
<keyword evidence="6" id="KW-0479">Metal-binding</keyword>
<dbReference type="Pfam" id="PF00385">
    <property type="entry name" value="Chromo"/>
    <property type="match status" value="1"/>
</dbReference>
<dbReference type="EMBL" id="SNSC02000018">
    <property type="protein sequence ID" value="TID16590.1"/>
    <property type="molecule type" value="Genomic_DNA"/>
</dbReference>
<keyword evidence="9" id="KW-0378">Hydrolase</keyword>
<dbReference type="GO" id="GO:0046872">
    <property type="term" value="F:metal ion binding"/>
    <property type="evidence" value="ECO:0007669"/>
    <property type="project" value="UniProtKB-KW"/>
</dbReference>
<dbReference type="InterPro" id="IPR036397">
    <property type="entry name" value="RNaseH_sf"/>
</dbReference>
<dbReference type="Pfam" id="PF24626">
    <property type="entry name" value="SH3_Tf2-1"/>
    <property type="match status" value="1"/>
</dbReference>
<reference evidence="21 22" key="1">
    <citation type="submission" date="2019-04" db="EMBL/GenBank/DDBJ databases">
        <title>High contiguity whole genome sequence and gene annotation resource for two Venturia nashicola isolates.</title>
        <authorList>
            <person name="Prokchorchik M."/>
            <person name="Won K."/>
            <person name="Lee Y."/>
            <person name="Choi E.D."/>
            <person name="Segonzac C."/>
            <person name="Sohn K.H."/>
        </authorList>
    </citation>
    <scope>NUCLEOTIDE SEQUENCE [LARGE SCALE GENOMIC DNA]</scope>
    <source>
        <strain evidence="21 22">PRI2</strain>
    </source>
</reference>
<feature type="domain" description="Reverse transcriptase" evidence="19">
    <location>
        <begin position="189"/>
        <end position="368"/>
    </location>
</feature>
<organism evidence="21 22">
    <name type="scientific">Venturia nashicola</name>
    <dbReference type="NCBI Taxonomy" id="86259"/>
    <lineage>
        <taxon>Eukaryota</taxon>
        <taxon>Fungi</taxon>
        <taxon>Dikarya</taxon>
        <taxon>Ascomycota</taxon>
        <taxon>Pezizomycotina</taxon>
        <taxon>Dothideomycetes</taxon>
        <taxon>Pleosporomycetidae</taxon>
        <taxon>Venturiales</taxon>
        <taxon>Venturiaceae</taxon>
        <taxon>Venturia</taxon>
    </lineage>
</organism>
<dbReference type="SMART" id="SM00298">
    <property type="entry name" value="CHROMO"/>
    <property type="match status" value="1"/>
</dbReference>
<evidence type="ECO:0000256" key="15">
    <source>
        <dbReference type="ARBA" id="ARBA00023125"/>
    </source>
</evidence>
<evidence type="ECO:0000256" key="3">
    <source>
        <dbReference type="ARBA" id="ARBA00022679"/>
    </source>
</evidence>
<keyword evidence="10" id="KW-0460">Magnesium</keyword>
<comment type="subunit">
    <text evidence="1">Component of the NuA4 histone acetyltransferase complex.</text>
</comment>